<organism evidence="3 4">
    <name type="scientific">Saccharophagus degradans</name>
    <dbReference type="NCBI Taxonomy" id="86304"/>
    <lineage>
        <taxon>Bacteria</taxon>
        <taxon>Pseudomonadati</taxon>
        <taxon>Pseudomonadota</taxon>
        <taxon>Gammaproteobacteria</taxon>
        <taxon>Cellvibrionales</taxon>
        <taxon>Cellvibrionaceae</taxon>
        <taxon>Saccharophagus</taxon>
    </lineage>
</organism>
<dbReference type="Pfam" id="PF03929">
    <property type="entry name" value="PepSY_TM"/>
    <property type="match status" value="1"/>
</dbReference>
<dbReference type="Proteomes" id="UP001169760">
    <property type="component" value="Unassembled WGS sequence"/>
</dbReference>
<proteinExistence type="predicted"/>
<dbReference type="RefSeq" id="WP_303492358.1">
    <property type="nucleotide sequence ID" value="NZ_JAUOPB010000005.1"/>
</dbReference>
<keyword evidence="2" id="KW-0812">Transmembrane</keyword>
<keyword evidence="2" id="KW-1133">Transmembrane helix</keyword>
<dbReference type="EMBL" id="JAUOPB010000005">
    <property type="protein sequence ID" value="MDO6422374.1"/>
    <property type="molecule type" value="Genomic_DNA"/>
</dbReference>
<evidence type="ECO:0000256" key="2">
    <source>
        <dbReference type="SAM" id="Phobius"/>
    </source>
</evidence>
<comment type="caution">
    <text evidence="3">The sequence shown here is derived from an EMBL/GenBank/DDBJ whole genome shotgun (WGS) entry which is preliminary data.</text>
</comment>
<sequence>MSNPHLYRTLWRWHFYAGVFCIPFIIFLSVSGAIYLFKPQIESWQDRAENSLTLSGQTASANQHIQAALSALPGALFTSYQLPQSANHAIVITLKKDATKYAVYVHPSNLSILKVVNKDSSFINLVRTFHGELLAGNAGSILVELAACWAIVLVLTGLYLWWPRNLKGFGGIVYPRINLGVRTTLRDLHAVTGFWIAFFTLFLLLSGLPWALVWGGAFKEVRQWANQPKVAAHAHGEHAAHASNQPESNQPDWTLSRQQEKPVWMAQAVANANLPQAVLAAAYAQQLAPPVELSLANSETNNWKAASQNQNRPLRTTVWLDGATGAITKQSTFSEKNTLDKAIGIGIAAHEGQLFGWFNQLLGLITALGLVTLSITGFLMWRKRKPNESLKQALGAPPPPSKRAMGTGVAVITLATAAFLPLLAISIIALIILEQGVLRFLPRTRVWLGI</sequence>
<feature type="region of interest" description="Disordered" evidence="1">
    <location>
        <begin position="235"/>
        <end position="257"/>
    </location>
</feature>
<feature type="transmembrane region" description="Helical" evidence="2">
    <location>
        <begin position="194"/>
        <end position="214"/>
    </location>
</feature>
<keyword evidence="2" id="KW-0472">Membrane</keyword>
<evidence type="ECO:0000256" key="1">
    <source>
        <dbReference type="SAM" id="MobiDB-lite"/>
    </source>
</evidence>
<feature type="transmembrane region" description="Helical" evidence="2">
    <location>
        <begin position="361"/>
        <end position="381"/>
    </location>
</feature>
<dbReference type="AlphaFoldDB" id="A0AAW7X7K1"/>
<evidence type="ECO:0000313" key="3">
    <source>
        <dbReference type="EMBL" id="MDO6422374.1"/>
    </source>
</evidence>
<feature type="transmembrane region" description="Helical" evidence="2">
    <location>
        <begin position="409"/>
        <end position="433"/>
    </location>
</feature>
<dbReference type="PANTHER" id="PTHR34219:SF1">
    <property type="entry name" value="PEPSY DOMAIN-CONTAINING PROTEIN"/>
    <property type="match status" value="1"/>
</dbReference>
<feature type="compositionally biased region" description="Polar residues" evidence="1">
    <location>
        <begin position="243"/>
        <end position="257"/>
    </location>
</feature>
<name>A0AAW7X7K1_9GAMM</name>
<gene>
    <name evidence="3" type="ORF">Q4521_07800</name>
</gene>
<feature type="transmembrane region" description="Helical" evidence="2">
    <location>
        <begin position="141"/>
        <end position="162"/>
    </location>
</feature>
<evidence type="ECO:0000313" key="4">
    <source>
        <dbReference type="Proteomes" id="UP001169760"/>
    </source>
</evidence>
<protein>
    <submittedName>
        <fullName evidence="3">PepSY domain-containing protein</fullName>
    </submittedName>
</protein>
<dbReference type="InterPro" id="IPR005625">
    <property type="entry name" value="PepSY-ass_TM"/>
</dbReference>
<dbReference type="PANTHER" id="PTHR34219">
    <property type="entry name" value="IRON-REGULATED INNER MEMBRANE PROTEIN-RELATED"/>
    <property type="match status" value="1"/>
</dbReference>
<feature type="transmembrane region" description="Helical" evidence="2">
    <location>
        <begin position="15"/>
        <end position="37"/>
    </location>
</feature>
<accession>A0AAW7X7K1</accession>
<reference evidence="3" key="1">
    <citation type="submission" date="2023-07" db="EMBL/GenBank/DDBJ databases">
        <title>Genome content predicts the carbon catabolic preferences of heterotrophic bacteria.</title>
        <authorList>
            <person name="Gralka M."/>
        </authorList>
    </citation>
    <scope>NUCLEOTIDE SEQUENCE</scope>
    <source>
        <strain evidence="3">I3M17_2</strain>
    </source>
</reference>